<dbReference type="InterPro" id="IPR012348">
    <property type="entry name" value="RNR-like"/>
</dbReference>
<gene>
    <name evidence="3" type="ORF">METZ01_LOCUS287758</name>
</gene>
<keyword evidence="1" id="KW-0560">Oxidoreductase</keyword>
<dbReference type="InterPro" id="IPR003430">
    <property type="entry name" value="Phenol_Hydrox"/>
</dbReference>
<dbReference type="EMBL" id="UINC01086443">
    <property type="protein sequence ID" value="SVC34904.1"/>
    <property type="molecule type" value="Genomic_DNA"/>
</dbReference>
<dbReference type="AlphaFoldDB" id="A0A382LDF0"/>
<reference evidence="3" key="1">
    <citation type="submission" date="2018-05" db="EMBL/GenBank/DDBJ databases">
        <authorList>
            <person name="Lanie J.A."/>
            <person name="Ng W.-L."/>
            <person name="Kazmierczak K.M."/>
            <person name="Andrzejewski T.M."/>
            <person name="Davidsen T.M."/>
            <person name="Wayne K.J."/>
            <person name="Tettelin H."/>
            <person name="Glass J.I."/>
            <person name="Rusch D."/>
            <person name="Podicherti R."/>
            <person name="Tsui H.-C.T."/>
            <person name="Winkler M.E."/>
        </authorList>
    </citation>
    <scope>NUCLEOTIDE SEQUENCE</scope>
</reference>
<feature type="non-terminal residue" evidence="3">
    <location>
        <position position="1"/>
    </location>
</feature>
<name>A0A382LDF0_9ZZZZ</name>
<sequence>WEMDPAWQGFRELFEKVLVAYDWGEQFVALNLVAKPAADESLRLFGATGRRYGDALLSLLADNQMRDSDRSRRWSAALVDFALTKSSNRDVMVQWIEKWKPLAIQAINAYMEPIPDNEEATKASIKNLEAFHRSLGLLR</sequence>
<dbReference type="Gene3D" id="1.10.620.20">
    <property type="entry name" value="Ribonucleotide Reductase, subunit A"/>
    <property type="match status" value="1"/>
</dbReference>
<protein>
    <submittedName>
        <fullName evidence="3">Uncharacterized protein</fullName>
    </submittedName>
</protein>
<evidence type="ECO:0000256" key="1">
    <source>
        <dbReference type="ARBA" id="ARBA00023002"/>
    </source>
</evidence>
<dbReference type="SUPFAM" id="SSF47240">
    <property type="entry name" value="Ferritin-like"/>
    <property type="match status" value="1"/>
</dbReference>
<dbReference type="InterPro" id="IPR009078">
    <property type="entry name" value="Ferritin-like_SF"/>
</dbReference>
<organism evidence="3">
    <name type="scientific">marine metagenome</name>
    <dbReference type="NCBI Taxonomy" id="408172"/>
    <lineage>
        <taxon>unclassified sequences</taxon>
        <taxon>metagenomes</taxon>
        <taxon>ecological metagenomes</taxon>
    </lineage>
</organism>
<proteinExistence type="predicted"/>
<evidence type="ECO:0000256" key="2">
    <source>
        <dbReference type="ARBA" id="ARBA00023033"/>
    </source>
</evidence>
<dbReference type="Pfam" id="PF02332">
    <property type="entry name" value="Phenol_Hydrox"/>
    <property type="match status" value="1"/>
</dbReference>
<accession>A0A382LDF0</accession>
<evidence type="ECO:0000313" key="3">
    <source>
        <dbReference type="EMBL" id="SVC34904.1"/>
    </source>
</evidence>
<keyword evidence="2" id="KW-0503">Monooxygenase</keyword>
<dbReference type="GO" id="GO:0004497">
    <property type="term" value="F:monooxygenase activity"/>
    <property type="evidence" value="ECO:0007669"/>
    <property type="project" value="UniProtKB-KW"/>
</dbReference>